<dbReference type="PANTHER" id="PTHR46558:SF4">
    <property type="entry name" value="DNA-BIDING PHAGE PROTEIN"/>
    <property type="match status" value="1"/>
</dbReference>
<dbReference type="Proteomes" id="UP000278804">
    <property type="component" value="Chromosome"/>
</dbReference>
<dbReference type="CDD" id="cd00093">
    <property type="entry name" value="HTH_XRE"/>
    <property type="match status" value="1"/>
</dbReference>
<evidence type="ECO:0000259" key="3">
    <source>
        <dbReference type="PROSITE" id="PS50943"/>
    </source>
</evidence>
<proteinExistence type="predicted"/>
<sequence>MKLNDNLKRLREKRSLTQDTVAKALNVSRQAVSNWEQGKRYPDANMLLQIAKYYGVRVDDLLKSETEDNHVLMINKERFEEVLVIGAQIIMMLAVFFLDDFTGLIFIYMGCIFVAAFTKEVCESIEYGMNFLKNKK</sequence>
<dbReference type="PANTHER" id="PTHR46558">
    <property type="entry name" value="TRACRIPTIONAL REGULATORY PROTEIN-RELATED-RELATED"/>
    <property type="match status" value="1"/>
</dbReference>
<name>A0A3S8RP58_9FIRM</name>
<dbReference type="SMART" id="SM00530">
    <property type="entry name" value="HTH_XRE"/>
    <property type="match status" value="1"/>
</dbReference>
<keyword evidence="2" id="KW-0472">Membrane</keyword>
<evidence type="ECO:0000256" key="2">
    <source>
        <dbReference type="SAM" id="Phobius"/>
    </source>
</evidence>
<dbReference type="GO" id="GO:0003677">
    <property type="term" value="F:DNA binding"/>
    <property type="evidence" value="ECO:0007669"/>
    <property type="project" value="UniProtKB-KW"/>
</dbReference>
<gene>
    <name evidence="4" type="ORF">EEI45_08465</name>
</gene>
<keyword evidence="5" id="KW-1185">Reference proteome</keyword>
<evidence type="ECO:0000313" key="4">
    <source>
        <dbReference type="EMBL" id="AZK44728.1"/>
    </source>
</evidence>
<dbReference type="Pfam" id="PF01381">
    <property type="entry name" value="HTH_3"/>
    <property type="match status" value="1"/>
</dbReference>
<keyword evidence="1" id="KW-0238">DNA-binding</keyword>
<feature type="domain" description="HTH cro/C1-type" evidence="3">
    <location>
        <begin position="7"/>
        <end position="61"/>
    </location>
</feature>
<accession>A0A3S8RP58</accession>
<dbReference type="SUPFAM" id="SSF47413">
    <property type="entry name" value="lambda repressor-like DNA-binding domains"/>
    <property type="match status" value="1"/>
</dbReference>
<dbReference type="Gene3D" id="1.10.260.40">
    <property type="entry name" value="lambda repressor-like DNA-binding domains"/>
    <property type="match status" value="1"/>
</dbReference>
<dbReference type="PROSITE" id="PS50943">
    <property type="entry name" value="HTH_CROC1"/>
    <property type="match status" value="1"/>
</dbReference>
<feature type="transmembrane region" description="Helical" evidence="2">
    <location>
        <begin position="104"/>
        <end position="122"/>
    </location>
</feature>
<evidence type="ECO:0000256" key="1">
    <source>
        <dbReference type="ARBA" id="ARBA00023125"/>
    </source>
</evidence>
<keyword evidence="2" id="KW-1133">Transmembrane helix</keyword>
<keyword evidence="2" id="KW-0812">Transmembrane</keyword>
<evidence type="ECO:0000313" key="5">
    <source>
        <dbReference type="Proteomes" id="UP000278804"/>
    </source>
</evidence>
<protein>
    <submittedName>
        <fullName evidence="4">XRE family transcriptional regulator</fullName>
    </submittedName>
</protein>
<dbReference type="AlphaFoldDB" id="A0A3S8RP58"/>
<dbReference type="EMBL" id="CP034234">
    <property type="protein sequence ID" value="AZK44728.1"/>
    <property type="molecule type" value="Genomic_DNA"/>
</dbReference>
<dbReference type="InterPro" id="IPR001387">
    <property type="entry name" value="Cro/C1-type_HTH"/>
</dbReference>
<dbReference type="KEGG" id="eri:EEI45_08465"/>
<organism evidence="4 5">
    <name type="scientific">Erysipelothrix piscisicarius</name>
    <dbReference type="NCBI Taxonomy" id="2485784"/>
    <lineage>
        <taxon>Bacteria</taxon>
        <taxon>Bacillati</taxon>
        <taxon>Bacillota</taxon>
        <taxon>Erysipelotrichia</taxon>
        <taxon>Erysipelotrichales</taxon>
        <taxon>Erysipelotrichaceae</taxon>
        <taxon>Erysipelothrix</taxon>
    </lineage>
</organism>
<reference evidence="4 5" key="1">
    <citation type="journal article" date="2020" name="Int. J. Syst. Evol. Microbiol.">
        <title>Description of Erysipelothrix piscisicarius sp. nov., an emergent fish pathogen, and assessment of virulence using a tiger barb (Puntigrus tetrazona) infection model.</title>
        <authorList>
            <person name="Pomaranski E.K."/>
            <person name="Griffin M.J."/>
            <person name="Camus A.C."/>
            <person name="Armwood A.R."/>
            <person name="Shelley J."/>
            <person name="Waldbieser G.C."/>
            <person name="LaFrentz B.R."/>
            <person name="Garcia J.C."/>
            <person name="Yanong R."/>
            <person name="Soto E."/>
        </authorList>
    </citation>
    <scope>NUCLEOTIDE SEQUENCE [LARGE SCALE GENOMIC DNA]</scope>
    <source>
        <strain evidence="4 5">15TAL0474</strain>
    </source>
</reference>
<dbReference type="InterPro" id="IPR010982">
    <property type="entry name" value="Lambda_DNA-bd_dom_sf"/>
</dbReference>
<dbReference type="RefSeq" id="WP_125164881.1">
    <property type="nucleotide sequence ID" value="NZ_CP034234.1"/>
</dbReference>